<reference evidence="6 7" key="1">
    <citation type="submission" date="2015-04" db="EMBL/GenBank/DDBJ databases">
        <title>Taxonomic description and genome sequence of Salinicoccus sediminis sp. nov., a novel hyper halotolerant bacterium isolated from marine sediment.</title>
        <authorList>
            <person name="Mathan Kumar R."/>
            <person name="Kaur G."/>
            <person name="Kumar N."/>
            <person name="Kumar A."/>
            <person name="Singh N.K."/>
            <person name="Kaur N."/>
            <person name="Mayilraj S."/>
        </authorList>
    </citation>
    <scope>NUCLEOTIDE SEQUENCE [LARGE SCALE GENOMIC DNA]</scope>
    <source>
        <strain evidence="6 7">SV-16</strain>
    </source>
</reference>
<dbReference type="InterPro" id="IPR017871">
    <property type="entry name" value="ABC_transporter-like_CS"/>
</dbReference>
<evidence type="ECO:0000256" key="2">
    <source>
        <dbReference type="ARBA" id="ARBA00022448"/>
    </source>
</evidence>
<dbReference type="PANTHER" id="PTHR42711">
    <property type="entry name" value="ABC TRANSPORTER ATP-BINDING PROTEIN"/>
    <property type="match status" value="1"/>
</dbReference>
<evidence type="ECO:0000256" key="4">
    <source>
        <dbReference type="ARBA" id="ARBA00022840"/>
    </source>
</evidence>
<dbReference type="SMART" id="SM00382">
    <property type="entry name" value="AAA"/>
    <property type="match status" value="1"/>
</dbReference>
<dbReference type="PANTHER" id="PTHR42711:SF5">
    <property type="entry name" value="ABC TRANSPORTER ATP-BINDING PROTEIN NATA"/>
    <property type="match status" value="1"/>
</dbReference>
<evidence type="ECO:0000313" key="7">
    <source>
        <dbReference type="Proteomes" id="UP000034287"/>
    </source>
</evidence>
<keyword evidence="3" id="KW-0547">Nucleotide-binding</keyword>
<dbReference type="PATRIC" id="fig|1432562.3.peg.2083"/>
<evidence type="ECO:0000313" key="6">
    <source>
        <dbReference type="EMBL" id="KKK34014.1"/>
    </source>
</evidence>
<feature type="domain" description="ABC transporter" evidence="5">
    <location>
        <begin position="4"/>
        <end position="228"/>
    </location>
</feature>
<sequence>MSLLELEGLTKTFGKTVAAKDVSFNIEKGEIFGFIGPNGAGKSTTIRMIIGALTPDSGGILMDGTPVTKDPHYKDKLTYVPGDVNLWGNLTGDEVINFFMKTRGYSNKERKAELIEKFRLDPKKKCKTYSKGNRQKVALISAFLSDAKLLIFDEPTTGLDPLMERSFHEEVMRARAEGKSILLSSHILSEVEKLADRLAIIREGEIIETGRLEELRHITRIEYVVQAEGDLGLLKDLPYVHDFFEGEENTHMRVDNDKAAEFLEVLHPIGPTHLETLPPRLEDIFMRYYEGRSDES</sequence>
<accession>A0A0M2SH16</accession>
<dbReference type="Pfam" id="PF00005">
    <property type="entry name" value="ABC_tran"/>
    <property type="match status" value="1"/>
</dbReference>
<dbReference type="InterPro" id="IPR050763">
    <property type="entry name" value="ABC_transporter_ATP-binding"/>
</dbReference>
<organism evidence="6 7">
    <name type="scientific">Salinicoccus sediminis</name>
    <dbReference type="NCBI Taxonomy" id="1432562"/>
    <lineage>
        <taxon>Bacteria</taxon>
        <taxon>Bacillati</taxon>
        <taxon>Bacillota</taxon>
        <taxon>Bacilli</taxon>
        <taxon>Bacillales</taxon>
        <taxon>Staphylococcaceae</taxon>
        <taxon>Salinicoccus</taxon>
    </lineage>
</organism>
<dbReference type="OrthoDB" id="9801987at2"/>
<dbReference type="InterPro" id="IPR027417">
    <property type="entry name" value="P-loop_NTPase"/>
</dbReference>
<evidence type="ECO:0000256" key="3">
    <source>
        <dbReference type="ARBA" id="ARBA00022741"/>
    </source>
</evidence>
<dbReference type="PROSITE" id="PS50893">
    <property type="entry name" value="ABC_TRANSPORTER_2"/>
    <property type="match status" value="1"/>
</dbReference>
<comment type="caution">
    <text evidence="6">The sequence shown here is derived from an EMBL/GenBank/DDBJ whole genome shotgun (WGS) entry which is preliminary data.</text>
</comment>
<dbReference type="STRING" id="1432562.WN59_10480"/>
<dbReference type="Proteomes" id="UP000034287">
    <property type="component" value="Unassembled WGS sequence"/>
</dbReference>
<proteinExistence type="inferred from homology"/>
<dbReference type="GO" id="GO:0016887">
    <property type="term" value="F:ATP hydrolysis activity"/>
    <property type="evidence" value="ECO:0007669"/>
    <property type="project" value="InterPro"/>
</dbReference>
<protein>
    <submittedName>
        <fullName evidence="6">ABC transporter ATP-binding protein</fullName>
    </submittedName>
</protein>
<dbReference type="Gene3D" id="3.40.50.300">
    <property type="entry name" value="P-loop containing nucleotide triphosphate hydrolases"/>
    <property type="match status" value="1"/>
</dbReference>
<dbReference type="InterPro" id="IPR003593">
    <property type="entry name" value="AAA+_ATPase"/>
</dbReference>
<name>A0A0M2SH16_9STAP</name>
<dbReference type="CDD" id="cd03230">
    <property type="entry name" value="ABC_DR_subfamily_A"/>
    <property type="match status" value="1"/>
</dbReference>
<dbReference type="PROSITE" id="PS00211">
    <property type="entry name" value="ABC_TRANSPORTER_1"/>
    <property type="match status" value="1"/>
</dbReference>
<dbReference type="SUPFAM" id="SSF52540">
    <property type="entry name" value="P-loop containing nucleoside triphosphate hydrolases"/>
    <property type="match status" value="1"/>
</dbReference>
<dbReference type="GO" id="GO:0005524">
    <property type="term" value="F:ATP binding"/>
    <property type="evidence" value="ECO:0007669"/>
    <property type="project" value="UniProtKB-KW"/>
</dbReference>
<evidence type="ECO:0000256" key="1">
    <source>
        <dbReference type="ARBA" id="ARBA00005417"/>
    </source>
</evidence>
<gene>
    <name evidence="6" type="ORF">WN59_10480</name>
</gene>
<dbReference type="InterPro" id="IPR003439">
    <property type="entry name" value="ABC_transporter-like_ATP-bd"/>
</dbReference>
<evidence type="ECO:0000259" key="5">
    <source>
        <dbReference type="PROSITE" id="PS50893"/>
    </source>
</evidence>
<keyword evidence="2" id="KW-0813">Transport</keyword>
<keyword evidence="7" id="KW-1185">Reference proteome</keyword>
<comment type="similarity">
    <text evidence="1">Belongs to the ABC transporter superfamily.</text>
</comment>
<keyword evidence="4 6" id="KW-0067">ATP-binding</keyword>
<dbReference type="RefSeq" id="WP_046516962.1">
    <property type="nucleotide sequence ID" value="NZ_LAYZ01000024.1"/>
</dbReference>
<dbReference type="AlphaFoldDB" id="A0A0M2SH16"/>
<dbReference type="EMBL" id="LAYZ01000024">
    <property type="protein sequence ID" value="KKK34014.1"/>
    <property type="molecule type" value="Genomic_DNA"/>
</dbReference>